<evidence type="ECO:0000313" key="3">
    <source>
        <dbReference type="Proteomes" id="UP000014760"/>
    </source>
</evidence>
<dbReference type="EnsemblMetazoa" id="CapteT193975">
    <property type="protein sequence ID" value="CapteP193975"/>
    <property type="gene ID" value="CapteG193975"/>
</dbReference>
<name>R7US75_CAPTE</name>
<proteinExistence type="predicted"/>
<dbReference type="OrthoDB" id="9802488at2759"/>
<accession>R7US75</accession>
<sequence length="163" mass="18265">MALHVCSYSFEPVLVPKCFVSKNQPEHCAHRQVSFDSDEMAELVDDLDHRIDERACQCPICTHDVVMSTGDVATTVRRLNDGKRDESGFFSTDHILHGGHALHQAIAELFTRMIRTGATPTPMLDSVVIPIPKNTRKSLNDKKLPRHCLKQPPQQTEASLLHS</sequence>
<reference evidence="3" key="1">
    <citation type="submission" date="2012-12" db="EMBL/GenBank/DDBJ databases">
        <authorList>
            <person name="Hellsten U."/>
            <person name="Grimwood J."/>
            <person name="Chapman J.A."/>
            <person name="Shapiro H."/>
            <person name="Aerts A."/>
            <person name="Otillar R.P."/>
            <person name="Terry A.Y."/>
            <person name="Boore J.L."/>
            <person name="Simakov O."/>
            <person name="Marletaz F."/>
            <person name="Cho S.-J."/>
            <person name="Edsinger-Gonzales E."/>
            <person name="Havlak P."/>
            <person name="Kuo D.-H."/>
            <person name="Larsson T."/>
            <person name="Lv J."/>
            <person name="Arendt D."/>
            <person name="Savage R."/>
            <person name="Osoegawa K."/>
            <person name="de Jong P."/>
            <person name="Lindberg D.R."/>
            <person name="Seaver E.C."/>
            <person name="Weisblat D.A."/>
            <person name="Putnam N.H."/>
            <person name="Grigoriev I.V."/>
            <person name="Rokhsar D.S."/>
        </authorList>
    </citation>
    <scope>NUCLEOTIDE SEQUENCE</scope>
    <source>
        <strain evidence="3">I ESC-2004</strain>
    </source>
</reference>
<dbReference type="EMBL" id="KB300427">
    <property type="protein sequence ID" value="ELU06767.1"/>
    <property type="molecule type" value="Genomic_DNA"/>
</dbReference>
<reference evidence="1 3" key="2">
    <citation type="journal article" date="2013" name="Nature">
        <title>Insights into bilaterian evolution from three spiralian genomes.</title>
        <authorList>
            <person name="Simakov O."/>
            <person name="Marletaz F."/>
            <person name="Cho S.J."/>
            <person name="Edsinger-Gonzales E."/>
            <person name="Havlak P."/>
            <person name="Hellsten U."/>
            <person name="Kuo D.H."/>
            <person name="Larsson T."/>
            <person name="Lv J."/>
            <person name="Arendt D."/>
            <person name="Savage R."/>
            <person name="Osoegawa K."/>
            <person name="de Jong P."/>
            <person name="Grimwood J."/>
            <person name="Chapman J.A."/>
            <person name="Shapiro H."/>
            <person name="Aerts A."/>
            <person name="Otillar R.P."/>
            <person name="Terry A.Y."/>
            <person name="Boore J.L."/>
            <person name="Grigoriev I.V."/>
            <person name="Lindberg D.R."/>
            <person name="Seaver E.C."/>
            <person name="Weisblat D.A."/>
            <person name="Putnam N.H."/>
            <person name="Rokhsar D.S."/>
        </authorList>
    </citation>
    <scope>NUCLEOTIDE SEQUENCE</scope>
    <source>
        <strain evidence="1 3">I ESC-2004</strain>
    </source>
</reference>
<dbReference type="EMBL" id="AMQN01007323">
    <property type="status" value="NOT_ANNOTATED_CDS"/>
    <property type="molecule type" value="Genomic_DNA"/>
</dbReference>
<dbReference type="AlphaFoldDB" id="R7US75"/>
<protein>
    <submittedName>
        <fullName evidence="1 2">Uncharacterized protein</fullName>
    </submittedName>
</protein>
<dbReference type="Proteomes" id="UP000014760">
    <property type="component" value="Unassembled WGS sequence"/>
</dbReference>
<evidence type="ECO:0000313" key="2">
    <source>
        <dbReference type="EnsemblMetazoa" id="CapteP193975"/>
    </source>
</evidence>
<keyword evidence="3" id="KW-1185">Reference proteome</keyword>
<evidence type="ECO:0000313" key="1">
    <source>
        <dbReference type="EMBL" id="ELU06767.1"/>
    </source>
</evidence>
<gene>
    <name evidence="1" type="ORF">CAPTEDRAFT_193975</name>
</gene>
<organism evidence="1">
    <name type="scientific">Capitella teleta</name>
    <name type="common">Polychaete worm</name>
    <dbReference type="NCBI Taxonomy" id="283909"/>
    <lineage>
        <taxon>Eukaryota</taxon>
        <taxon>Metazoa</taxon>
        <taxon>Spiralia</taxon>
        <taxon>Lophotrochozoa</taxon>
        <taxon>Annelida</taxon>
        <taxon>Polychaeta</taxon>
        <taxon>Sedentaria</taxon>
        <taxon>Scolecida</taxon>
        <taxon>Capitellidae</taxon>
        <taxon>Capitella</taxon>
    </lineage>
</organism>
<reference evidence="2" key="3">
    <citation type="submission" date="2015-06" db="UniProtKB">
        <authorList>
            <consortium name="EnsemblMetazoa"/>
        </authorList>
    </citation>
    <scope>IDENTIFICATION</scope>
</reference>
<dbReference type="HOGENOM" id="CLU_1798292_0_0_1"/>